<dbReference type="InterPro" id="IPR003974">
    <property type="entry name" value="K_chnl_volt-dep_Kv3"/>
</dbReference>
<dbReference type="GO" id="GO:0005251">
    <property type="term" value="F:delayed rectifier potassium channel activity"/>
    <property type="evidence" value="ECO:0007669"/>
    <property type="project" value="TreeGrafter"/>
</dbReference>
<dbReference type="InterPro" id="IPR003968">
    <property type="entry name" value="K_chnl_volt-dep_Kv"/>
</dbReference>
<dbReference type="InterPro" id="IPR003131">
    <property type="entry name" value="T1-type_BTB"/>
</dbReference>
<evidence type="ECO:0000256" key="12">
    <source>
        <dbReference type="SAM" id="MobiDB-lite"/>
    </source>
</evidence>
<dbReference type="Gene3D" id="3.30.710.10">
    <property type="entry name" value="Potassium Channel Kv1.1, Chain A"/>
    <property type="match status" value="1"/>
</dbReference>
<dbReference type="InterPro" id="IPR028325">
    <property type="entry name" value="VG_K_chnl"/>
</dbReference>
<dbReference type="PANTHER" id="PTHR11537:SF252">
    <property type="entry name" value="POTASSIUM VOLTAGE-GATED CHANNEL PROTEIN SHAW"/>
    <property type="match status" value="1"/>
</dbReference>
<dbReference type="PRINTS" id="PR00169">
    <property type="entry name" value="KCHANNEL"/>
</dbReference>
<dbReference type="AlphaFoldDB" id="A0AAD9KGN4"/>
<feature type="transmembrane region" description="Helical" evidence="13">
    <location>
        <begin position="169"/>
        <end position="187"/>
    </location>
</feature>
<comment type="caution">
    <text evidence="15">The sequence shown here is derived from an EMBL/GenBank/DDBJ whole genome shotgun (WGS) entry which is preliminary data.</text>
</comment>
<dbReference type="Gene3D" id="1.10.287.70">
    <property type="match status" value="1"/>
</dbReference>
<feature type="region of interest" description="Disordered" evidence="12">
    <location>
        <begin position="450"/>
        <end position="469"/>
    </location>
</feature>
<keyword evidence="3" id="KW-0633">Potassium transport</keyword>
<dbReference type="InterPro" id="IPR011333">
    <property type="entry name" value="SKP1/BTB/POZ_sf"/>
</dbReference>
<keyword evidence="11" id="KW-0407">Ion channel</keyword>
<dbReference type="GO" id="GO:0008076">
    <property type="term" value="C:voltage-gated potassium channel complex"/>
    <property type="evidence" value="ECO:0007669"/>
    <property type="project" value="InterPro"/>
</dbReference>
<organism evidence="15 16">
    <name type="scientific">Ridgeia piscesae</name>
    <name type="common">Tubeworm</name>
    <dbReference type="NCBI Taxonomy" id="27915"/>
    <lineage>
        <taxon>Eukaryota</taxon>
        <taxon>Metazoa</taxon>
        <taxon>Spiralia</taxon>
        <taxon>Lophotrochozoa</taxon>
        <taxon>Annelida</taxon>
        <taxon>Polychaeta</taxon>
        <taxon>Sedentaria</taxon>
        <taxon>Canalipalpata</taxon>
        <taxon>Sabellida</taxon>
        <taxon>Siboglinidae</taxon>
        <taxon>Ridgeia</taxon>
    </lineage>
</organism>
<dbReference type="GO" id="GO:0051260">
    <property type="term" value="P:protein homooligomerization"/>
    <property type="evidence" value="ECO:0007669"/>
    <property type="project" value="InterPro"/>
</dbReference>
<proteinExistence type="predicted"/>
<dbReference type="Pfam" id="PF02214">
    <property type="entry name" value="BTB_2"/>
    <property type="match status" value="1"/>
</dbReference>
<feature type="compositionally biased region" description="Polar residues" evidence="12">
    <location>
        <begin position="452"/>
        <end position="469"/>
    </location>
</feature>
<evidence type="ECO:0000256" key="7">
    <source>
        <dbReference type="ARBA" id="ARBA00022958"/>
    </source>
</evidence>
<evidence type="ECO:0000256" key="3">
    <source>
        <dbReference type="ARBA" id="ARBA00022538"/>
    </source>
</evidence>
<dbReference type="InterPro" id="IPR000210">
    <property type="entry name" value="BTB/POZ_dom"/>
</dbReference>
<dbReference type="InterPro" id="IPR005821">
    <property type="entry name" value="Ion_trans_dom"/>
</dbReference>
<evidence type="ECO:0000256" key="11">
    <source>
        <dbReference type="ARBA" id="ARBA00023303"/>
    </source>
</evidence>
<keyword evidence="8 13" id="KW-1133">Transmembrane helix</keyword>
<dbReference type="Gene3D" id="1.20.120.350">
    <property type="entry name" value="Voltage-gated potassium channels. Chain C"/>
    <property type="match status" value="1"/>
</dbReference>
<keyword evidence="16" id="KW-1185">Reference proteome</keyword>
<comment type="subcellular location">
    <subcellularLocation>
        <location evidence="1">Membrane</location>
        <topology evidence="1">Multi-pass membrane protein</topology>
    </subcellularLocation>
</comment>
<keyword evidence="9" id="KW-0406">Ion transport</keyword>
<reference evidence="15" key="1">
    <citation type="journal article" date="2023" name="Mol. Biol. Evol.">
        <title>Third-Generation Sequencing Reveals the Adaptive Role of the Epigenome in Three Deep-Sea Polychaetes.</title>
        <authorList>
            <person name="Perez M."/>
            <person name="Aroh O."/>
            <person name="Sun Y."/>
            <person name="Lan Y."/>
            <person name="Juniper S.K."/>
            <person name="Young C.R."/>
            <person name="Angers B."/>
            <person name="Qian P.Y."/>
        </authorList>
    </citation>
    <scope>NUCLEOTIDE SEQUENCE</scope>
    <source>
        <strain evidence="15">R07B-5</strain>
    </source>
</reference>
<keyword evidence="6" id="KW-0851">Voltage-gated channel</keyword>
<gene>
    <name evidence="15" type="ORF">NP493_1123g01073</name>
</gene>
<keyword evidence="4 13" id="KW-0812">Transmembrane</keyword>
<evidence type="ECO:0000256" key="8">
    <source>
        <dbReference type="ARBA" id="ARBA00022989"/>
    </source>
</evidence>
<dbReference type="Proteomes" id="UP001209878">
    <property type="component" value="Unassembled WGS sequence"/>
</dbReference>
<dbReference type="PRINTS" id="PR01491">
    <property type="entry name" value="KVCHANNEL"/>
</dbReference>
<keyword evidence="7" id="KW-0630">Potassium</keyword>
<dbReference type="PANTHER" id="PTHR11537">
    <property type="entry name" value="VOLTAGE-GATED POTASSIUM CHANNEL"/>
    <property type="match status" value="1"/>
</dbReference>
<evidence type="ECO:0000256" key="2">
    <source>
        <dbReference type="ARBA" id="ARBA00022448"/>
    </source>
</evidence>
<evidence type="ECO:0000256" key="1">
    <source>
        <dbReference type="ARBA" id="ARBA00004141"/>
    </source>
</evidence>
<evidence type="ECO:0000256" key="5">
    <source>
        <dbReference type="ARBA" id="ARBA00022826"/>
    </source>
</evidence>
<accession>A0AAD9KGN4</accession>
<keyword evidence="5" id="KW-0631">Potassium channel</keyword>
<dbReference type="SUPFAM" id="SSF54695">
    <property type="entry name" value="POZ domain"/>
    <property type="match status" value="1"/>
</dbReference>
<dbReference type="SMART" id="SM00225">
    <property type="entry name" value="BTB"/>
    <property type="match status" value="1"/>
</dbReference>
<dbReference type="Pfam" id="PF00520">
    <property type="entry name" value="Ion_trans"/>
    <property type="match status" value="1"/>
</dbReference>
<evidence type="ECO:0000256" key="13">
    <source>
        <dbReference type="SAM" id="Phobius"/>
    </source>
</evidence>
<evidence type="ECO:0000313" key="16">
    <source>
        <dbReference type="Proteomes" id="UP001209878"/>
    </source>
</evidence>
<dbReference type="GO" id="GO:0001508">
    <property type="term" value="P:action potential"/>
    <property type="evidence" value="ECO:0007669"/>
    <property type="project" value="TreeGrafter"/>
</dbReference>
<evidence type="ECO:0000256" key="9">
    <source>
        <dbReference type="ARBA" id="ARBA00023065"/>
    </source>
</evidence>
<dbReference type="EMBL" id="JAODUO010001126">
    <property type="protein sequence ID" value="KAK2170922.1"/>
    <property type="molecule type" value="Genomic_DNA"/>
</dbReference>
<feature type="domain" description="BTB" evidence="14">
    <location>
        <begin position="15"/>
        <end position="118"/>
    </location>
</feature>
<sequence>MEQVNGEEQQLPVDYRIVLNIGGTRYETRASTLIRFPATRLSTLALLGKDDEAYDASRGEYFFDRHSGVFECILNYYRSDELHLSNGLCGNITKAELDFWGFEEQEIEACCWSDYSRYTSHREALSHLDNKVFASNTPGVFAGLEGWALKKFRMWRFLEEPGACPAAKTYAVISMGFVMMSIAIFVLETHKLFQVDEESGISMATLLPDIDTRRSCCCNPAEDTLAKNETEPAYVPVTHPALLTIDYACFAFFIVEIFLRFFACPNRLEFIRAPLNVIDGVCLLPHLIAIILKAFSRYKTAAIIKSVMMLRGLRILRIFKLMKHYGAFKVLVYTIKVSTKELLLVVVFLVLGVLMFASIIHFVDQKNFPNIPLGIWWAIVTMTTVGYGDVIPSGYAGYMMGSVCVVCGVLVIAFTVPIVVNNFNLYYSYAQSRSRLPQRREHNDITLPSAGSAASRQAWNGGSGASTTTNRFRQTTMRLFAAGGKGDSRASPSDDLNVDDIDDTNDHQISWISKETTKIMGIMAGTDLKFSSERMRQAAILKQKREEKARQLNREITHVGPTLPSAPVTVSKTR</sequence>
<feature type="transmembrane region" description="Helical" evidence="13">
    <location>
        <begin position="375"/>
        <end position="391"/>
    </location>
</feature>
<name>A0AAD9KGN4_RIDPI</name>
<feature type="transmembrane region" description="Helical" evidence="13">
    <location>
        <begin position="342"/>
        <end position="363"/>
    </location>
</feature>
<evidence type="ECO:0000259" key="14">
    <source>
        <dbReference type="SMART" id="SM00225"/>
    </source>
</evidence>
<evidence type="ECO:0000256" key="4">
    <source>
        <dbReference type="ARBA" id="ARBA00022692"/>
    </source>
</evidence>
<dbReference type="FunFam" id="1.10.287.70:FF:000028">
    <property type="entry name" value="potassium voltage-gated channel subfamily D member 3"/>
    <property type="match status" value="1"/>
</dbReference>
<dbReference type="PRINTS" id="PR01498">
    <property type="entry name" value="SHAWCHANNEL"/>
</dbReference>
<feature type="transmembrane region" description="Helical" evidence="13">
    <location>
        <begin position="398"/>
        <end position="420"/>
    </location>
</feature>
<protein>
    <recommendedName>
        <fullName evidence="14">BTB domain-containing protein</fullName>
    </recommendedName>
</protein>
<keyword evidence="10 13" id="KW-0472">Membrane</keyword>
<feature type="transmembrane region" description="Helical" evidence="13">
    <location>
        <begin position="241"/>
        <end position="263"/>
    </location>
</feature>
<keyword evidence="2" id="KW-0813">Transport</keyword>
<evidence type="ECO:0000256" key="10">
    <source>
        <dbReference type="ARBA" id="ARBA00023136"/>
    </source>
</evidence>
<evidence type="ECO:0000313" key="15">
    <source>
        <dbReference type="EMBL" id="KAK2170922.1"/>
    </source>
</evidence>
<dbReference type="InterPro" id="IPR027359">
    <property type="entry name" value="Volt_channel_dom_sf"/>
</dbReference>
<evidence type="ECO:0000256" key="6">
    <source>
        <dbReference type="ARBA" id="ARBA00022882"/>
    </source>
</evidence>
<dbReference type="SUPFAM" id="SSF81324">
    <property type="entry name" value="Voltage-gated potassium channels"/>
    <property type="match status" value="1"/>
</dbReference>